<evidence type="ECO:0000313" key="2">
    <source>
        <dbReference type="EMBL" id="QSZ32238.1"/>
    </source>
</evidence>
<name>A0A8A3PAV8_9HELO</name>
<proteinExistence type="predicted"/>
<feature type="compositionally biased region" description="Basic and acidic residues" evidence="1">
    <location>
        <begin position="68"/>
        <end position="85"/>
    </location>
</feature>
<feature type="region of interest" description="Disordered" evidence="1">
    <location>
        <begin position="12"/>
        <end position="35"/>
    </location>
</feature>
<reference evidence="2" key="1">
    <citation type="submission" date="2020-10" db="EMBL/GenBank/DDBJ databases">
        <title>Genome Sequence of Monilinia vaccinii-corymbosi Sheds Light on Mummy Berry Disease Infection of Blueberry and Mating Type.</title>
        <authorList>
            <person name="Yow A.G."/>
            <person name="Zhang Y."/>
            <person name="Bansal K."/>
            <person name="Eacker S.M."/>
            <person name="Sullivan S."/>
            <person name="Liachko I."/>
            <person name="Cubeta M.A."/>
            <person name="Rollins J.A."/>
            <person name="Ashrafi H."/>
        </authorList>
    </citation>
    <scope>NUCLEOTIDE SEQUENCE</scope>
    <source>
        <strain evidence="2">RL-1</strain>
    </source>
</reference>
<dbReference type="AlphaFoldDB" id="A0A8A3PAV8"/>
<feature type="region of interest" description="Disordered" evidence="1">
    <location>
        <begin position="65"/>
        <end position="85"/>
    </location>
</feature>
<evidence type="ECO:0000313" key="3">
    <source>
        <dbReference type="Proteomes" id="UP000672032"/>
    </source>
</evidence>
<gene>
    <name evidence="2" type="ORF">DSL72_001812</name>
</gene>
<sequence>MMDPEAMYRVLAQPRSTRSSPRILRASTHTSSTAQSKSIGIYNAVDYYQNKLGYDVNVVEIEIPYHTTPREGQKSQRKNQKLESP</sequence>
<keyword evidence="3" id="KW-1185">Reference proteome</keyword>
<dbReference type="EMBL" id="CP063407">
    <property type="protein sequence ID" value="QSZ32238.1"/>
    <property type="molecule type" value="Genomic_DNA"/>
</dbReference>
<dbReference type="Proteomes" id="UP000672032">
    <property type="component" value="Chromosome 3"/>
</dbReference>
<protein>
    <submittedName>
        <fullName evidence="2">Uncharacterized protein</fullName>
    </submittedName>
</protein>
<accession>A0A8A3PAV8</accession>
<organism evidence="2 3">
    <name type="scientific">Monilinia vaccinii-corymbosi</name>
    <dbReference type="NCBI Taxonomy" id="61207"/>
    <lineage>
        <taxon>Eukaryota</taxon>
        <taxon>Fungi</taxon>
        <taxon>Dikarya</taxon>
        <taxon>Ascomycota</taxon>
        <taxon>Pezizomycotina</taxon>
        <taxon>Leotiomycetes</taxon>
        <taxon>Helotiales</taxon>
        <taxon>Sclerotiniaceae</taxon>
        <taxon>Monilinia</taxon>
    </lineage>
</organism>
<evidence type="ECO:0000256" key="1">
    <source>
        <dbReference type="SAM" id="MobiDB-lite"/>
    </source>
</evidence>